<dbReference type="FunFam" id="3.30.160.60:FF:000145">
    <property type="entry name" value="Zinc finger protein 574"/>
    <property type="match status" value="1"/>
</dbReference>
<feature type="region of interest" description="Disordered" evidence="8">
    <location>
        <begin position="354"/>
        <end position="396"/>
    </location>
</feature>
<dbReference type="Gene3D" id="3.30.160.60">
    <property type="entry name" value="Classic Zinc Finger"/>
    <property type="match status" value="4"/>
</dbReference>
<dbReference type="EMBL" id="JXXN02003125">
    <property type="protein sequence ID" value="THD21934.1"/>
    <property type="molecule type" value="Genomic_DNA"/>
</dbReference>
<evidence type="ECO:0000256" key="7">
    <source>
        <dbReference type="PROSITE-ProRule" id="PRU00042"/>
    </source>
</evidence>
<evidence type="ECO:0000256" key="6">
    <source>
        <dbReference type="ARBA" id="ARBA00023242"/>
    </source>
</evidence>
<evidence type="ECO:0000256" key="3">
    <source>
        <dbReference type="ARBA" id="ARBA00022737"/>
    </source>
</evidence>
<reference evidence="10" key="1">
    <citation type="submission" date="2019-03" db="EMBL/GenBank/DDBJ databases">
        <title>Improved annotation for the trematode Fasciola hepatica.</title>
        <authorList>
            <person name="Choi Y.-J."/>
            <person name="Martin J."/>
            <person name="Mitreva M."/>
        </authorList>
    </citation>
    <scope>NUCLEOTIDE SEQUENCE [LARGE SCALE GENOMIC DNA]</scope>
</reference>
<evidence type="ECO:0000256" key="1">
    <source>
        <dbReference type="ARBA" id="ARBA00004123"/>
    </source>
</evidence>
<dbReference type="Proteomes" id="UP000230066">
    <property type="component" value="Unassembled WGS sequence"/>
</dbReference>
<feature type="domain" description="C2H2-type" evidence="9">
    <location>
        <begin position="553"/>
        <end position="580"/>
    </location>
</feature>
<keyword evidence="2" id="KW-0479">Metal-binding</keyword>
<keyword evidence="6" id="KW-0539">Nucleus</keyword>
<dbReference type="GO" id="GO:0008270">
    <property type="term" value="F:zinc ion binding"/>
    <property type="evidence" value="ECO:0007669"/>
    <property type="project" value="UniProtKB-KW"/>
</dbReference>
<evidence type="ECO:0000259" key="9">
    <source>
        <dbReference type="PROSITE" id="PS50157"/>
    </source>
</evidence>
<sequence>MDLSLWSVNGRHWTTIEENVTSRMYPRTNYHCPGFPLIIPPPWVLMRAFRENRYHQIVSNEATNNLMENPEETGKDLIAKTIGHTKLALEESHITPTTPCFRGFSEGEASVIQAKKTSTMRTRLADEEARLNGKVTFPVGRRTFCCPKCAKCFTSNSGLKQHMNIHASYKPFTCQVCQKSYTQFSNLCRHKRLHVRCRQRLSCSNCGHEFANPFSLLRHHHYRRCKCSPARSRENRHRAASTLIVGFSESAGGNQTADLLLSDNQEIDGAAFPGLSGDESEEHLKKPLAHLSISGFHDMKLSHVTDEPKPRTTDIKNRSLGTDRLVPIPSIHNPQNAVFANLKANIQENIVPQPRDTQRQNLTRGSSNLVKPHYSNLPSVRDMSKESEPEADKLEQGLSCSTVIPTLKSCVETQKSSSQNTISYESGFLREHLYVALTYMARSGEKKLINNCFPKYCPYTYPPLAPRKSNETHEVHSVLLNHEPTQLNEKFGHRTLEMTPMKLSKPHVDHGNLVKKGRLLPSHTATEGQKRVKENSLIFLPGVGLRRSENHHYVCLLCDKKFPRAANLNRHIRTHTGEQPYRCPHCQRSFSISSNMQRHVRNIHKPFAPSTSVHTPR</sequence>
<comment type="caution">
    <text evidence="10">The sequence shown here is derived from an EMBL/GenBank/DDBJ whole genome shotgun (WGS) entry which is preliminary data.</text>
</comment>
<dbReference type="InterPro" id="IPR050331">
    <property type="entry name" value="Zinc_finger"/>
</dbReference>
<dbReference type="Pfam" id="PF00096">
    <property type="entry name" value="zf-C2H2"/>
    <property type="match status" value="4"/>
</dbReference>
<evidence type="ECO:0000313" key="11">
    <source>
        <dbReference type="Proteomes" id="UP000230066"/>
    </source>
</evidence>
<evidence type="ECO:0000256" key="2">
    <source>
        <dbReference type="ARBA" id="ARBA00022723"/>
    </source>
</evidence>
<gene>
    <name evidence="10" type="ORF">D915_007157</name>
</gene>
<dbReference type="PROSITE" id="PS50157">
    <property type="entry name" value="ZINC_FINGER_C2H2_2"/>
    <property type="match status" value="4"/>
</dbReference>
<accession>A0A4E0R6Y1</accession>
<keyword evidence="5" id="KW-0862">Zinc</keyword>
<dbReference type="InterPro" id="IPR036236">
    <property type="entry name" value="Znf_C2H2_sf"/>
</dbReference>
<evidence type="ECO:0000256" key="5">
    <source>
        <dbReference type="ARBA" id="ARBA00022833"/>
    </source>
</evidence>
<proteinExistence type="predicted"/>
<dbReference type="GO" id="GO:0043565">
    <property type="term" value="F:sequence-specific DNA binding"/>
    <property type="evidence" value="ECO:0007669"/>
    <property type="project" value="UniProtKB-ARBA"/>
</dbReference>
<keyword evidence="3" id="KW-0677">Repeat</keyword>
<feature type="domain" description="C2H2-type" evidence="9">
    <location>
        <begin position="581"/>
        <end position="609"/>
    </location>
</feature>
<feature type="domain" description="C2H2-type" evidence="9">
    <location>
        <begin position="172"/>
        <end position="199"/>
    </location>
</feature>
<dbReference type="GO" id="GO:0005634">
    <property type="term" value="C:nucleus"/>
    <property type="evidence" value="ECO:0007669"/>
    <property type="project" value="UniProtKB-SubCell"/>
</dbReference>
<protein>
    <submittedName>
        <fullName evidence="10">MDS1 and EVI1 complex locus protein EVI1</fullName>
    </submittedName>
</protein>
<dbReference type="FunFam" id="3.30.160.60:FF:000126">
    <property type="entry name" value="Mds1 and evi1 complex locus protein"/>
    <property type="match status" value="1"/>
</dbReference>
<dbReference type="SMART" id="SM00355">
    <property type="entry name" value="ZnF_C2H2"/>
    <property type="match status" value="5"/>
</dbReference>
<evidence type="ECO:0000256" key="8">
    <source>
        <dbReference type="SAM" id="MobiDB-lite"/>
    </source>
</evidence>
<feature type="domain" description="C2H2-type" evidence="9">
    <location>
        <begin position="144"/>
        <end position="171"/>
    </location>
</feature>
<dbReference type="PROSITE" id="PS00028">
    <property type="entry name" value="ZINC_FINGER_C2H2_1"/>
    <property type="match status" value="4"/>
</dbReference>
<evidence type="ECO:0000313" key="10">
    <source>
        <dbReference type="EMBL" id="THD21934.1"/>
    </source>
</evidence>
<dbReference type="FunFam" id="3.30.160.60:FF:001732">
    <property type="entry name" value="Zgc:162936"/>
    <property type="match status" value="1"/>
</dbReference>
<name>A0A4E0R6Y1_FASHE</name>
<dbReference type="SUPFAM" id="SSF57667">
    <property type="entry name" value="beta-beta-alpha zinc fingers"/>
    <property type="match status" value="2"/>
</dbReference>
<dbReference type="PANTHER" id="PTHR16515:SF49">
    <property type="entry name" value="GASTRULA ZINC FINGER PROTEIN XLCGF49.1-LIKE-RELATED"/>
    <property type="match status" value="1"/>
</dbReference>
<comment type="subcellular location">
    <subcellularLocation>
        <location evidence="1">Nucleus</location>
    </subcellularLocation>
</comment>
<dbReference type="AlphaFoldDB" id="A0A4E0R6Y1"/>
<organism evidence="10 11">
    <name type="scientific">Fasciola hepatica</name>
    <name type="common">Liver fluke</name>
    <dbReference type="NCBI Taxonomy" id="6192"/>
    <lineage>
        <taxon>Eukaryota</taxon>
        <taxon>Metazoa</taxon>
        <taxon>Spiralia</taxon>
        <taxon>Lophotrochozoa</taxon>
        <taxon>Platyhelminthes</taxon>
        <taxon>Trematoda</taxon>
        <taxon>Digenea</taxon>
        <taxon>Plagiorchiida</taxon>
        <taxon>Echinostomata</taxon>
        <taxon>Echinostomatoidea</taxon>
        <taxon>Fasciolidae</taxon>
        <taxon>Fasciola</taxon>
    </lineage>
</organism>
<dbReference type="GO" id="GO:0045893">
    <property type="term" value="P:positive regulation of DNA-templated transcription"/>
    <property type="evidence" value="ECO:0007669"/>
    <property type="project" value="UniProtKB-ARBA"/>
</dbReference>
<dbReference type="InterPro" id="IPR013087">
    <property type="entry name" value="Znf_C2H2_type"/>
</dbReference>
<feature type="compositionally biased region" description="Polar residues" evidence="8">
    <location>
        <begin position="359"/>
        <end position="369"/>
    </location>
</feature>
<evidence type="ECO:0000256" key="4">
    <source>
        <dbReference type="ARBA" id="ARBA00022771"/>
    </source>
</evidence>
<keyword evidence="4 7" id="KW-0863">Zinc-finger</keyword>
<feature type="compositionally biased region" description="Basic and acidic residues" evidence="8">
    <location>
        <begin position="382"/>
        <end position="395"/>
    </location>
</feature>
<dbReference type="GO" id="GO:0005694">
    <property type="term" value="C:chromosome"/>
    <property type="evidence" value="ECO:0007669"/>
    <property type="project" value="UniProtKB-ARBA"/>
</dbReference>
<keyword evidence="11" id="KW-1185">Reference proteome</keyword>
<dbReference type="PANTHER" id="PTHR16515">
    <property type="entry name" value="PR DOMAIN ZINC FINGER PROTEIN"/>
    <property type="match status" value="1"/>
</dbReference>